<evidence type="ECO:0008006" key="3">
    <source>
        <dbReference type="Google" id="ProtNLM"/>
    </source>
</evidence>
<dbReference type="RefSeq" id="WP_014443609.1">
    <property type="nucleotide sequence ID" value="NC_017093.1"/>
</dbReference>
<reference evidence="1 2" key="1">
    <citation type="submission" date="2012-02" db="EMBL/GenBank/DDBJ databases">
        <title>Complete genome sequence of Actinoplanes missouriensis 431 (= NBRC 102363).</title>
        <authorList>
            <person name="Ohnishi Y."/>
            <person name="Ishikawa J."/>
            <person name="Sekine M."/>
            <person name="Hosoyama A."/>
            <person name="Harada T."/>
            <person name="Narita H."/>
            <person name="Hata T."/>
            <person name="Konno Y."/>
            <person name="Tutikane K."/>
            <person name="Fujita N."/>
            <person name="Horinouchi S."/>
            <person name="Hayakawa M."/>
        </authorList>
    </citation>
    <scope>NUCLEOTIDE SEQUENCE [LARGE SCALE GENOMIC DNA]</scope>
    <source>
        <strain evidence="2">ATCC 14538 / DSM 43046 / CBS 188.64 / JCM 3121 / NBRC 102363 / NCIMB 12654 / NRRL B-3342 / UNCC 431</strain>
    </source>
</reference>
<dbReference type="KEGG" id="ams:AMIS_34950"/>
<protein>
    <recommendedName>
        <fullName evidence="3">DUF4241 domain-containing protein</fullName>
    </recommendedName>
</protein>
<keyword evidence="2" id="KW-1185">Reference proteome</keyword>
<dbReference type="OrthoDB" id="9789980at2"/>
<dbReference type="eggNOG" id="ENOG502Z7NH">
    <property type="taxonomic scope" value="Bacteria"/>
</dbReference>
<dbReference type="AlphaFoldDB" id="I0H6S8"/>
<organism evidence="1 2">
    <name type="scientific">Actinoplanes missouriensis (strain ATCC 14538 / DSM 43046 / CBS 188.64 / JCM 3121 / NBRC 102363 / NCIMB 12654 / NRRL B-3342 / UNCC 431)</name>
    <dbReference type="NCBI Taxonomy" id="512565"/>
    <lineage>
        <taxon>Bacteria</taxon>
        <taxon>Bacillati</taxon>
        <taxon>Actinomycetota</taxon>
        <taxon>Actinomycetes</taxon>
        <taxon>Micromonosporales</taxon>
        <taxon>Micromonosporaceae</taxon>
        <taxon>Actinoplanes</taxon>
    </lineage>
</organism>
<dbReference type="EMBL" id="AP012319">
    <property type="protein sequence ID" value="BAL88715.1"/>
    <property type="molecule type" value="Genomic_DNA"/>
</dbReference>
<sequence length="212" mass="22515">MPYLPDLERLLTSGLSVEHEGTTFVVEPSPLGPVELPTGQVVACDPLVPISTPFTDAVTPGRYHLHAWVAAVQGNGFEPQRRIAALQLVIADEPVASWSLATLPGQDITSLGEDEFFGYGVDAGTGTLADQSAIEAISAWDYERIEDAFIPAQIPVDPIEAVTSKIVVESTGANVYVVGSGWGDGVYATYVGRSADGRITSFVTDFRVVPLP</sequence>
<dbReference type="PATRIC" id="fig|512565.3.peg.3493"/>
<dbReference type="HOGENOM" id="CLU_091303_1_0_11"/>
<evidence type="ECO:0000313" key="1">
    <source>
        <dbReference type="EMBL" id="BAL88715.1"/>
    </source>
</evidence>
<name>I0H6S8_ACTM4</name>
<dbReference type="Proteomes" id="UP000007882">
    <property type="component" value="Chromosome"/>
</dbReference>
<evidence type="ECO:0000313" key="2">
    <source>
        <dbReference type="Proteomes" id="UP000007882"/>
    </source>
</evidence>
<dbReference type="STRING" id="512565.AMIS_34950"/>
<dbReference type="Pfam" id="PF14025">
    <property type="entry name" value="DUF4241"/>
    <property type="match status" value="1"/>
</dbReference>
<dbReference type="InterPro" id="IPR025335">
    <property type="entry name" value="DUF4241"/>
</dbReference>
<gene>
    <name evidence="1" type="ordered locus">AMIS_34950</name>
</gene>
<accession>I0H6S8</accession>
<proteinExistence type="predicted"/>